<dbReference type="PANTHER" id="PTHR30561:SF1">
    <property type="entry name" value="MULTIDRUG TRANSPORTER EMRE"/>
    <property type="match status" value="1"/>
</dbReference>
<evidence type="ECO:0000313" key="10">
    <source>
        <dbReference type="Proteomes" id="UP001596047"/>
    </source>
</evidence>
<dbReference type="InterPro" id="IPR037185">
    <property type="entry name" value="EmrE-like"/>
</dbReference>
<sequence length="108" mass="11262">MNSYVLLATAILAEIFGSSMLKVSNGFKKLFPSAGVLIGMGVAFYCLSLALKTIPLGTAYAIWSGAGTALTALLGVVLYKETFSSKKFLGLVLIIGGVVIMKLTGNSH</sequence>
<dbReference type="SUPFAM" id="SSF103481">
    <property type="entry name" value="Multidrug resistance efflux transporter EmrE"/>
    <property type="match status" value="1"/>
</dbReference>
<evidence type="ECO:0000256" key="7">
    <source>
        <dbReference type="RuleBase" id="RU003942"/>
    </source>
</evidence>
<organism evidence="9 10">
    <name type="scientific">Paenibacillus solisilvae</name>
    <dbReference type="NCBI Taxonomy" id="2486751"/>
    <lineage>
        <taxon>Bacteria</taxon>
        <taxon>Bacillati</taxon>
        <taxon>Bacillota</taxon>
        <taxon>Bacilli</taxon>
        <taxon>Bacillales</taxon>
        <taxon>Paenibacillaceae</taxon>
        <taxon>Paenibacillus</taxon>
    </lineage>
</organism>
<dbReference type="InterPro" id="IPR000390">
    <property type="entry name" value="Small_drug/metabolite_transptr"/>
</dbReference>
<evidence type="ECO:0000256" key="5">
    <source>
        <dbReference type="ARBA" id="ARBA00022989"/>
    </source>
</evidence>
<gene>
    <name evidence="9" type="ORF">ACFPYJ_10350</name>
</gene>
<keyword evidence="6 8" id="KW-0472">Membrane</keyword>
<comment type="caution">
    <text evidence="9">The sequence shown here is derived from an EMBL/GenBank/DDBJ whole genome shotgun (WGS) entry which is preliminary data.</text>
</comment>
<evidence type="ECO:0000256" key="8">
    <source>
        <dbReference type="SAM" id="Phobius"/>
    </source>
</evidence>
<keyword evidence="5 8" id="KW-1133">Transmembrane helix</keyword>
<keyword evidence="10" id="KW-1185">Reference proteome</keyword>
<comment type="similarity">
    <text evidence="7">Belongs to the drug/metabolite transporter (DMT) superfamily. Small multidrug resistance (SMR) (TC 2.A.7.1) family.</text>
</comment>
<comment type="subcellular location">
    <subcellularLocation>
        <location evidence="1 7">Cell membrane</location>
        <topology evidence="1 7">Multi-pass membrane protein</topology>
    </subcellularLocation>
</comment>
<accession>A0ABW0VUG9</accession>
<dbReference type="EMBL" id="JBHSOW010000037">
    <property type="protein sequence ID" value="MFC5649527.1"/>
    <property type="molecule type" value="Genomic_DNA"/>
</dbReference>
<keyword evidence="3" id="KW-1003">Cell membrane</keyword>
<dbReference type="RefSeq" id="WP_379188053.1">
    <property type="nucleotide sequence ID" value="NZ_JBHSOW010000037.1"/>
</dbReference>
<dbReference type="PANTHER" id="PTHR30561">
    <property type="entry name" value="SMR FAMILY PROTON-DEPENDENT DRUG EFFLUX TRANSPORTER SUGE"/>
    <property type="match status" value="1"/>
</dbReference>
<evidence type="ECO:0000256" key="4">
    <source>
        <dbReference type="ARBA" id="ARBA00022692"/>
    </source>
</evidence>
<evidence type="ECO:0000256" key="3">
    <source>
        <dbReference type="ARBA" id="ARBA00022475"/>
    </source>
</evidence>
<name>A0ABW0VUG9_9BACL</name>
<keyword evidence="4 7" id="KW-0812">Transmembrane</keyword>
<dbReference type="InterPro" id="IPR045324">
    <property type="entry name" value="Small_multidrug_res"/>
</dbReference>
<dbReference type="Gene3D" id="1.10.3730.20">
    <property type="match status" value="1"/>
</dbReference>
<evidence type="ECO:0000256" key="2">
    <source>
        <dbReference type="ARBA" id="ARBA00022448"/>
    </source>
</evidence>
<feature type="transmembrane region" description="Helical" evidence="8">
    <location>
        <begin position="30"/>
        <end position="51"/>
    </location>
</feature>
<feature type="transmembrane region" description="Helical" evidence="8">
    <location>
        <begin position="88"/>
        <end position="105"/>
    </location>
</feature>
<reference evidence="10" key="1">
    <citation type="journal article" date="2019" name="Int. J. Syst. Evol. Microbiol.">
        <title>The Global Catalogue of Microorganisms (GCM) 10K type strain sequencing project: providing services to taxonomists for standard genome sequencing and annotation.</title>
        <authorList>
            <consortium name="The Broad Institute Genomics Platform"/>
            <consortium name="The Broad Institute Genome Sequencing Center for Infectious Disease"/>
            <person name="Wu L."/>
            <person name="Ma J."/>
        </authorList>
    </citation>
    <scope>NUCLEOTIDE SEQUENCE [LARGE SCALE GENOMIC DNA]</scope>
    <source>
        <strain evidence="10">CGMCC 1.3240</strain>
    </source>
</reference>
<evidence type="ECO:0000313" key="9">
    <source>
        <dbReference type="EMBL" id="MFC5649527.1"/>
    </source>
</evidence>
<dbReference type="Proteomes" id="UP001596047">
    <property type="component" value="Unassembled WGS sequence"/>
</dbReference>
<protein>
    <submittedName>
        <fullName evidence="9">DMT family transporter</fullName>
    </submittedName>
</protein>
<keyword evidence="2" id="KW-0813">Transport</keyword>
<evidence type="ECO:0000256" key="1">
    <source>
        <dbReference type="ARBA" id="ARBA00004651"/>
    </source>
</evidence>
<feature type="transmembrane region" description="Helical" evidence="8">
    <location>
        <begin position="57"/>
        <end position="79"/>
    </location>
</feature>
<proteinExistence type="inferred from homology"/>
<dbReference type="Pfam" id="PF00893">
    <property type="entry name" value="Multi_Drug_Res"/>
    <property type="match status" value="1"/>
</dbReference>
<evidence type="ECO:0000256" key="6">
    <source>
        <dbReference type="ARBA" id="ARBA00023136"/>
    </source>
</evidence>